<reference evidence="2" key="1">
    <citation type="submission" date="2023-11" db="EMBL/GenBank/DDBJ databases">
        <title>Genome assemblies of two species of porcelain crab, Petrolisthes cinctipes and Petrolisthes manimaculis (Anomura: Porcellanidae).</title>
        <authorList>
            <person name="Angst P."/>
        </authorList>
    </citation>
    <scope>NUCLEOTIDE SEQUENCE</scope>
    <source>
        <strain evidence="2">PB745_02</strain>
        <tissue evidence="2">Gill</tissue>
    </source>
</reference>
<keyword evidence="3" id="KW-1185">Reference proteome</keyword>
<dbReference type="EMBL" id="JAWZYT010001114">
    <property type="protein sequence ID" value="KAK4315485.1"/>
    <property type="molecule type" value="Genomic_DNA"/>
</dbReference>
<dbReference type="AlphaFoldDB" id="A0AAE1UDS8"/>
<comment type="caution">
    <text evidence="2">The sequence shown here is derived from an EMBL/GenBank/DDBJ whole genome shotgun (WGS) entry which is preliminary data.</text>
</comment>
<dbReference type="Pfam" id="PF07841">
    <property type="entry name" value="DM4_12"/>
    <property type="match status" value="1"/>
</dbReference>
<protein>
    <submittedName>
        <fullName evidence="2">Uncharacterized protein</fullName>
    </submittedName>
</protein>
<evidence type="ECO:0000256" key="1">
    <source>
        <dbReference type="SAM" id="MobiDB-lite"/>
    </source>
</evidence>
<evidence type="ECO:0000313" key="3">
    <source>
        <dbReference type="Proteomes" id="UP001292094"/>
    </source>
</evidence>
<dbReference type="InterPro" id="IPR006631">
    <property type="entry name" value="DM4_12"/>
</dbReference>
<dbReference type="Proteomes" id="UP001292094">
    <property type="component" value="Unassembled WGS sequence"/>
</dbReference>
<feature type="region of interest" description="Disordered" evidence="1">
    <location>
        <begin position="82"/>
        <end position="102"/>
    </location>
</feature>
<gene>
    <name evidence="2" type="ORF">Pmani_013400</name>
</gene>
<organism evidence="2 3">
    <name type="scientific">Petrolisthes manimaculis</name>
    <dbReference type="NCBI Taxonomy" id="1843537"/>
    <lineage>
        <taxon>Eukaryota</taxon>
        <taxon>Metazoa</taxon>
        <taxon>Ecdysozoa</taxon>
        <taxon>Arthropoda</taxon>
        <taxon>Crustacea</taxon>
        <taxon>Multicrustacea</taxon>
        <taxon>Malacostraca</taxon>
        <taxon>Eumalacostraca</taxon>
        <taxon>Eucarida</taxon>
        <taxon>Decapoda</taxon>
        <taxon>Pleocyemata</taxon>
        <taxon>Anomura</taxon>
        <taxon>Galatheoidea</taxon>
        <taxon>Porcellanidae</taxon>
        <taxon>Petrolisthes</taxon>
    </lineage>
</organism>
<sequence length="220" mass="24938">MAMGCVLSMSLGENARREGRFIYINTETPMTLGNYAWQDSSIYRTSVAALLNVPISLALPLLSHRVVKYPYWARHLSPASSNTLDDDNDQMNEPPSAGLHDDPHYAAQLHKITSYFTHLQVDREGCRVKLLCDLASDPTTYFPASDIFLKQLRPQNGPVDEEPHNRFWMYLEASRTGISGDDCGHRYPNCALSLHHILNMPALKVWQLLARVLQINFTDH</sequence>
<accession>A0AAE1UDS8</accession>
<evidence type="ECO:0000313" key="2">
    <source>
        <dbReference type="EMBL" id="KAK4315485.1"/>
    </source>
</evidence>
<name>A0AAE1UDS8_9EUCA</name>
<proteinExistence type="predicted"/>